<comment type="subcellular location">
    <subcellularLocation>
        <location evidence="1 5">Cytoplasm</location>
    </subcellularLocation>
</comment>
<dbReference type="InterPro" id="IPR036388">
    <property type="entry name" value="WH-like_DNA-bd_sf"/>
</dbReference>
<dbReference type="KEGG" id="trc:DYE49_01925"/>
<sequence length="276" mass="32895">MKSSHTIKDIQTRKKGILLVVDEEEFFLSPDSYSDHFYYPGKQLSKEEYQDLKRASKDKKAKDYLLKLITSRRYTHQELYNKLESKYHLGYKENELLLLPYIQSQIIDDKAYALDYAESKIEQGYGKKYILEHLKVKGIKEDILKDPELEEIFLLCLDQIDKLISKADKSKKNKTIEERKTSILQFLLRRGYSSSIARKEIEHFYASLSPEEKTQEARNRVNLLKKEADKCYNFLVRHNQLDARKKKDTMIRKLLSKGFHYEEIMTILTEDYEFYD</sequence>
<dbReference type="InterPro" id="IPR053924">
    <property type="entry name" value="RecX_HTH_2nd"/>
</dbReference>
<evidence type="ECO:0000313" key="7">
    <source>
        <dbReference type="EMBL" id="QOS39273.1"/>
    </source>
</evidence>
<dbReference type="EMBL" id="CP031517">
    <property type="protein sequence ID" value="QOS39273.1"/>
    <property type="molecule type" value="Genomic_DNA"/>
</dbReference>
<evidence type="ECO:0000313" key="8">
    <source>
        <dbReference type="Proteomes" id="UP000593591"/>
    </source>
</evidence>
<dbReference type="Pfam" id="PF02631">
    <property type="entry name" value="RecX_HTH2"/>
    <property type="match status" value="1"/>
</dbReference>
<dbReference type="GO" id="GO:0005737">
    <property type="term" value="C:cytoplasm"/>
    <property type="evidence" value="ECO:0007669"/>
    <property type="project" value="UniProtKB-SubCell"/>
</dbReference>
<proteinExistence type="inferred from homology"/>
<gene>
    <name evidence="5" type="primary">recX</name>
    <name evidence="7" type="ORF">DYE49_01925</name>
</gene>
<evidence type="ECO:0000256" key="3">
    <source>
        <dbReference type="ARBA" id="ARBA00018111"/>
    </source>
</evidence>
<dbReference type="AlphaFoldDB" id="A0A7M1XIK2"/>
<evidence type="ECO:0000256" key="2">
    <source>
        <dbReference type="ARBA" id="ARBA00009695"/>
    </source>
</evidence>
<dbReference type="InterPro" id="IPR003783">
    <property type="entry name" value="Regulatory_RecX"/>
</dbReference>
<comment type="similarity">
    <text evidence="2 5">Belongs to the RecX family.</text>
</comment>
<dbReference type="Proteomes" id="UP000593591">
    <property type="component" value="Chromosome"/>
</dbReference>
<name>A0A7M1XIK2_9SPIR</name>
<accession>A0A7M1XIK2</accession>
<evidence type="ECO:0000256" key="4">
    <source>
        <dbReference type="ARBA" id="ARBA00022490"/>
    </source>
</evidence>
<reference evidence="7 8" key="1">
    <citation type="submission" date="2018-08" db="EMBL/GenBank/DDBJ databases">
        <title>The first complete genome of Treponema rectale (CHPAT), a commensal spirochete of the bovine rectum.</title>
        <authorList>
            <person name="Staton G.J."/>
            <person name="Clegg S.R."/>
            <person name="Carter S.D."/>
            <person name="Radford A.D."/>
            <person name="Darby A."/>
            <person name="Hall N."/>
            <person name="Birtles R.J."/>
            <person name="Evans N.J."/>
        </authorList>
    </citation>
    <scope>NUCLEOTIDE SEQUENCE [LARGE SCALE GENOMIC DNA]</scope>
    <source>
        <strain evidence="7 8">CHPA</strain>
    </source>
</reference>
<evidence type="ECO:0000256" key="1">
    <source>
        <dbReference type="ARBA" id="ARBA00004496"/>
    </source>
</evidence>
<dbReference type="HAMAP" id="MF_01114">
    <property type="entry name" value="RecX"/>
    <property type="match status" value="1"/>
</dbReference>
<keyword evidence="4 5" id="KW-0963">Cytoplasm</keyword>
<comment type="function">
    <text evidence="5">Modulates RecA activity.</text>
</comment>
<protein>
    <recommendedName>
        <fullName evidence="3 5">Regulatory protein RecX</fullName>
    </recommendedName>
</protein>
<feature type="domain" description="RecX second three-helical" evidence="6">
    <location>
        <begin position="108"/>
        <end position="143"/>
    </location>
</feature>
<dbReference type="PANTHER" id="PTHR33602">
    <property type="entry name" value="REGULATORY PROTEIN RECX FAMILY PROTEIN"/>
    <property type="match status" value="1"/>
</dbReference>
<dbReference type="Gene3D" id="1.10.10.10">
    <property type="entry name" value="Winged helix-like DNA-binding domain superfamily/Winged helix DNA-binding domain"/>
    <property type="match status" value="4"/>
</dbReference>
<evidence type="ECO:0000256" key="5">
    <source>
        <dbReference type="HAMAP-Rule" id="MF_01114"/>
    </source>
</evidence>
<organism evidence="7 8">
    <name type="scientific">Treponema rectale</name>
    <dbReference type="NCBI Taxonomy" id="744512"/>
    <lineage>
        <taxon>Bacteria</taxon>
        <taxon>Pseudomonadati</taxon>
        <taxon>Spirochaetota</taxon>
        <taxon>Spirochaetia</taxon>
        <taxon>Spirochaetales</taxon>
        <taxon>Treponemataceae</taxon>
        <taxon>Treponema</taxon>
    </lineage>
</organism>
<evidence type="ECO:0000259" key="6">
    <source>
        <dbReference type="Pfam" id="PF02631"/>
    </source>
</evidence>
<dbReference type="GO" id="GO:0006282">
    <property type="term" value="P:regulation of DNA repair"/>
    <property type="evidence" value="ECO:0007669"/>
    <property type="project" value="UniProtKB-UniRule"/>
</dbReference>
<dbReference type="PANTHER" id="PTHR33602:SF1">
    <property type="entry name" value="REGULATORY PROTEIN RECX FAMILY PROTEIN"/>
    <property type="match status" value="1"/>
</dbReference>